<feature type="region of interest" description="Disordered" evidence="6">
    <location>
        <begin position="688"/>
        <end position="736"/>
    </location>
</feature>
<comment type="subcellular location">
    <subcellularLocation>
        <location evidence="1">Nucleus</location>
    </subcellularLocation>
</comment>
<organism evidence="8 9">
    <name type="scientific">Elaphomyces granulatus</name>
    <dbReference type="NCBI Taxonomy" id="519963"/>
    <lineage>
        <taxon>Eukaryota</taxon>
        <taxon>Fungi</taxon>
        <taxon>Dikarya</taxon>
        <taxon>Ascomycota</taxon>
        <taxon>Pezizomycotina</taxon>
        <taxon>Eurotiomycetes</taxon>
        <taxon>Eurotiomycetidae</taxon>
        <taxon>Eurotiales</taxon>
        <taxon>Elaphomycetaceae</taxon>
        <taxon>Elaphomyces</taxon>
    </lineage>
</organism>
<gene>
    <name evidence="8" type="ORF">Egran_00737</name>
</gene>
<evidence type="ECO:0000313" key="8">
    <source>
        <dbReference type="EMBL" id="OXV11502.1"/>
    </source>
</evidence>
<evidence type="ECO:0000256" key="2">
    <source>
        <dbReference type="ARBA" id="ARBA00023015"/>
    </source>
</evidence>
<dbReference type="PROSITE" id="PS00463">
    <property type="entry name" value="ZN2_CY6_FUNGAL_1"/>
    <property type="match status" value="1"/>
</dbReference>
<dbReference type="GO" id="GO:0000976">
    <property type="term" value="F:transcription cis-regulatory region binding"/>
    <property type="evidence" value="ECO:0007669"/>
    <property type="project" value="TreeGrafter"/>
</dbReference>
<evidence type="ECO:0000256" key="6">
    <source>
        <dbReference type="SAM" id="MobiDB-lite"/>
    </source>
</evidence>
<dbReference type="Pfam" id="PF11951">
    <property type="entry name" value="Fungal_trans_2"/>
    <property type="match status" value="1"/>
</dbReference>
<keyword evidence="2" id="KW-0805">Transcription regulation</keyword>
<keyword evidence="9" id="KW-1185">Reference proteome</keyword>
<feature type="compositionally biased region" description="Polar residues" evidence="6">
    <location>
        <begin position="210"/>
        <end position="233"/>
    </location>
</feature>
<dbReference type="PROSITE" id="PS50048">
    <property type="entry name" value="ZN2_CY6_FUNGAL_2"/>
    <property type="match status" value="1"/>
</dbReference>
<comment type="caution">
    <text evidence="8">The sequence shown here is derived from an EMBL/GenBank/DDBJ whole genome shotgun (WGS) entry which is preliminary data.</text>
</comment>
<evidence type="ECO:0000259" key="7">
    <source>
        <dbReference type="PROSITE" id="PS50048"/>
    </source>
</evidence>
<evidence type="ECO:0000256" key="5">
    <source>
        <dbReference type="ARBA" id="ARBA00023242"/>
    </source>
</evidence>
<dbReference type="GO" id="GO:0005634">
    <property type="term" value="C:nucleus"/>
    <property type="evidence" value="ECO:0007669"/>
    <property type="project" value="UniProtKB-SubCell"/>
</dbReference>
<feature type="compositionally biased region" description="Polar residues" evidence="6">
    <location>
        <begin position="57"/>
        <end position="71"/>
    </location>
</feature>
<evidence type="ECO:0000313" key="9">
    <source>
        <dbReference type="Proteomes" id="UP000243515"/>
    </source>
</evidence>
<feature type="region of interest" description="Disordered" evidence="6">
    <location>
        <begin position="57"/>
        <end position="82"/>
    </location>
</feature>
<dbReference type="Proteomes" id="UP000243515">
    <property type="component" value="Unassembled WGS sequence"/>
</dbReference>
<name>A0A232M582_9EURO</name>
<dbReference type="Gene3D" id="4.10.240.10">
    <property type="entry name" value="Zn(2)-C6 fungal-type DNA-binding domain"/>
    <property type="match status" value="1"/>
</dbReference>
<feature type="compositionally biased region" description="Polar residues" evidence="6">
    <location>
        <begin position="697"/>
        <end position="728"/>
    </location>
</feature>
<keyword evidence="5" id="KW-0539">Nucleus</keyword>
<evidence type="ECO:0000256" key="3">
    <source>
        <dbReference type="ARBA" id="ARBA00023125"/>
    </source>
</evidence>
<dbReference type="OrthoDB" id="5278208at2759"/>
<proteinExistence type="predicted"/>
<reference evidence="8 9" key="1">
    <citation type="journal article" date="2015" name="Environ. Microbiol.">
        <title>Metagenome sequence of Elaphomyces granulatus from sporocarp tissue reveals Ascomycota ectomycorrhizal fingerprints of genome expansion and a Proteobacteria-rich microbiome.</title>
        <authorList>
            <person name="Quandt C.A."/>
            <person name="Kohler A."/>
            <person name="Hesse C.N."/>
            <person name="Sharpton T.J."/>
            <person name="Martin F."/>
            <person name="Spatafora J.W."/>
        </authorList>
    </citation>
    <scope>NUCLEOTIDE SEQUENCE [LARGE SCALE GENOMIC DNA]</scope>
    <source>
        <strain evidence="8 9">OSC145934</strain>
    </source>
</reference>
<evidence type="ECO:0000256" key="4">
    <source>
        <dbReference type="ARBA" id="ARBA00023163"/>
    </source>
</evidence>
<dbReference type="InterPro" id="IPR036864">
    <property type="entry name" value="Zn2-C6_fun-type_DNA-bd_sf"/>
</dbReference>
<sequence length="736" mass="83778">MAYPYNPPGFPPNAFPVDVPLMSFSEPNPYHSYPMFLGPGQYSESVAVWHSHPAQAPSMSTINGPPASQKQGLVDQKKHKRTRSGCYTCRSRRVKCDEVRPICDRCRKGKRDCVYPPPTKPGSRMNPKPGEFHPTAHETELSDNNEVGDSGGLGVILDDEDGEQASRSSSTVNSDKTRSIISRKQGVQSPPKQRTKNAENPSICKDKTDSPSTEAGSKSDSRSPSGNIHSNSVCPAPWPDIMSFPGTTDLQDDIRFFLAYHQENMNYHHYFLRREAEGFVHKSIIEHALKYKPLLYVLVGFSAYHYTLHQPQGKLCDFLKYYNKSLLLLRKSLESGEQHDEAMLITVLQLTIFEEYMGDWVNLVDHQQAAHTLMCEVLTPQTILTNELHRHIFIWYGLLDITVGLLAGNETILSRDWYTAIEECDAEQAAANPNDVRKQVSLVASTVRRFGMDFASLYAKLSRGMIPMQEFLIRNEELSETLQNMRNLLQSFDGSEYMVTSYPQTELLEDDNIFNPHVPFRFFTGPMWDINFAWIDFLATELMFKYQCSVALQKPAASELGKLALEQCCAMESVSRWPKKEIGTMLAFHSSLGIASMFLPKDIKHAMWCRKKYALLEQNGYIYPPTFRERLAETWRIPEVNHWWLPNDAGYPAVVREIRMMTKERINNPRDNFRVDIRDMKTIFGNLALEDRDTSSKESSPSTDGNGPTELSPNQPNSSLPWPESTRQPSDDDTYF</sequence>
<keyword evidence="3" id="KW-0238">DNA-binding</keyword>
<dbReference type="InterPro" id="IPR021858">
    <property type="entry name" value="Fun_TF"/>
</dbReference>
<evidence type="ECO:0000256" key="1">
    <source>
        <dbReference type="ARBA" id="ARBA00004123"/>
    </source>
</evidence>
<dbReference type="GO" id="GO:0000981">
    <property type="term" value="F:DNA-binding transcription factor activity, RNA polymerase II-specific"/>
    <property type="evidence" value="ECO:0007669"/>
    <property type="project" value="InterPro"/>
</dbReference>
<dbReference type="PANTHER" id="PTHR37534:SF10">
    <property type="entry name" value="ZN(II)2CYS6 TRANSCRIPTION FACTOR (EUROFUNG)"/>
    <property type="match status" value="1"/>
</dbReference>
<dbReference type="SMART" id="SM00066">
    <property type="entry name" value="GAL4"/>
    <property type="match status" value="1"/>
</dbReference>
<dbReference type="GO" id="GO:0008270">
    <property type="term" value="F:zinc ion binding"/>
    <property type="evidence" value="ECO:0007669"/>
    <property type="project" value="InterPro"/>
</dbReference>
<dbReference type="GO" id="GO:0045944">
    <property type="term" value="P:positive regulation of transcription by RNA polymerase II"/>
    <property type="evidence" value="ECO:0007669"/>
    <property type="project" value="TreeGrafter"/>
</dbReference>
<dbReference type="PANTHER" id="PTHR37534">
    <property type="entry name" value="TRANSCRIPTIONAL ACTIVATOR PROTEIN UGA3"/>
    <property type="match status" value="1"/>
</dbReference>
<accession>A0A232M582</accession>
<dbReference type="CDD" id="cd00067">
    <property type="entry name" value="GAL4"/>
    <property type="match status" value="1"/>
</dbReference>
<keyword evidence="4" id="KW-0804">Transcription</keyword>
<dbReference type="Pfam" id="PF00172">
    <property type="entry name" value="Zn_clus"/>
    <property type="match status" value="1"/>
</dbReference>
<dbReference type="InterPro" id="IPR001138">
    <property type="entry name" value="Zn2Cys6_DnaBD"/>
</dbReference>
<feature type="domain" description="Zn(2)-C6 fungal-type" evidence="7">
    <location>
        <begin position="85"/>
        <end position="115"/>
    </location>
</feature>
<dbReference type="EMBL" id="NPHW01002447">
    <property type="protein sequence ID" value="OXV11502.1"/>
    <property type="molecule type" value="Genomic_DNA"/>
</dbReference>
<dbReference type="AlphaFoldDB" id="A0A232M582"/>
<feature type="region of interest" description="Disordered" evidence="6">
    <location>
        <begin position="110"/>
        <end position="234"/>
    </location>
</feature>
<dbReference type="SUPFAM" id="SSF57701">
    <property type="entry name" value="Zn2/Cys6 DNA-binding domain"/>
    <property type="match status" value="1"/>
</dbReference>
<feature type="compositionally biased region" description="Basic and acidic residues" evidence="6">
    <location>
        <begin position="130"/>
        <end position="140"/>
    </location>
</feature>
<feature type="compositionally biased region" description="Polar residues" evidence="6">
    <location>
        <begin position="165"/>
        <end position="192"/>
    </location>
</feature>
<protein>
    <recommendedName>
        <fullName evidence="7">Zn(2)-C6 fungal-type domain-containing protein</fullName>
    </recommendedName>
</protein>